<keyword evidence="3" id="KW-1185">Reference proteome</keyword>
<sequence>MDMYRKDTSVNALLHSTSSHPPSTIRAIPIGQFLQARRICTSDALFEEQARDLGERFKQCGYSGRVIKKGHVRAKKTKRDDLLVATKRDRRKNTWDGQPRFISTYNHSENNECFPSNPLVVDNTRYIEFGKDTDEDGIGKIDWSQCGKCVSMTTNIESLCCKEISNVE</sequence>
<dbReference type="InterPro" id="IPR058912">
    <property type="entry name" value="HTH_animal"/>
</dbReference>
<evidence type="ECO:0000313" key="2">
    <source>
        <dbReference type="EMBL" id="CAJ0927017.1"/>
    </source>
</evidence>
<gene>
    <name evidence="2" type="ORF">RIMI_LOCUS2928614</name>
</gene>
<comment type="caution">
    <text evidence="2">The sequence shown here is derived from an EMBL/GenBank/DDBJ whole genome shotgun (WGS) entry which is preliminary data.</text>
</comment>
<name>A0ABN9L0V8_9NEOB</name>
<dbReference type="PANTHER" id="PTHR21301">
    <property type="entry name" value="REVERSE TRANSCRIPTASE"/>
    <property type="match status" value="1"/>
</dbReference>
<organism evidence="2 3">
    <name type="scientific">Ranitomeya imitator</name>
    <name type="common">mimic poison frog</name>
    <dbReference type="NCBI Taxonomy" id="111125"/>
    <lineage>
        <taxon>Eukaryota</taxon>
        <taxon>Metazoa</taxon>
        <taxon>Chordata</taxon>
        <taxon>Craniata</taxon>
        <taxon>Vertebrata</taxon>
        <taxon>Euteleostomi</taxon>
        <taxon>Amphibia</taxon>
        <taxon>Batrachia</taxon>
        <taxon>Anura</taxon>
        <taxon>Neobatrachia</taxon>
        <taxon>Hyloidea</taxon>
        <taxon>Dendrobatidae</taxon>
        <taxon>Dendrobatinae</taxon>
        <taxon>Ranitomeya</taxon>
    </lineage>
</organism>
<dbReference type="Pfam" id="PF26215">
    <property type="entry name" value="HTH_animal"/>
    <property type="match status" value="1"/>
</dbReference>
<dbReference type="Proteomes" id="UP001176940">
    <property type="component" value="Unassembled WGS sequence"/>
</dbReference>
<dbReference type="PANTHER" id="PTHR21301:SF13">
    <property type="match status" value="1"/>
</dbReference>
<evidence type="ECO:0000259" key="1">
    <source>
        <dbReference type="Pfam" id="PF26215"/>
    </source>
</evidence>
<protein>
    <recommendedName>
        <fullName evidence="1">Helix-turn-helix domain-containing protein</fullName>
    </recommendedName>
</protein>
<reference evidence="2" key="1">
    <citation type="submission" date="2023-07" db="EMBL/GenBank/DDBJ databases">
        <authorList>
            <person name="Stuckert A."/>
        </authorList>
    </citation>
    <scope>NUCLEOTIDE SEQUENCE</scope>
</reference>
<accession>A0ABN9L0V8</accession>
<proteinExistence type="predicted"/>
<evidence type="ECO:0000313" key="3">
    <source>
        <dbReference type="Proteomes" id="UP001176940"/>
    </source>
</evidence>
<dbReference type="EMBL" id="CAUEEQ010004260">
    <property type="protein sequence ID" value="CAJ0927017.1"/>
    <property type="molecule type" value="Genomic_DNA"/>
</dbReference>
<feature type="domain" description="Helix-turn-helix" evidence="1">
    <location>
        <begin position="13"/>
        <end position="69"/>
    </location>
</feature>